<organism evidence="1 2">
    <name type="scientific">Octadecabacter ascidiaceicola</name>
    <dbReference type="NCBI Taxonomy" id="1655543"/>
    <lineage>
        <taxon>Bacteria</taxon>
        <taxon>Pseudomonadati</taxon>
        <taxon>Pseudomonadota</taxon>
        <taxon>Alphaproteobacteria</taxon>
        <taxon>Rhodobacterales</taxon>
        <taxon>Roseobacteraceae</taxon>
        <taxon>Octadecabacter</taxon>
    </lineage>
</organism>
<sequence length="296" mass="34550">MNSIITTKILSHTHTFADRTWYYDFRELFDEFEEGKIKTNINGLSQRYSKITKDWSSERNSEWICRIYLSAKMILSATLQLEALLHAKQQNLRVVAPYLEYYTFLALVRAVVYTLPEVEWDDGKLVAISHSKAINIAFDELAKYDQGKSQNLKRLTLDLKANRELISYRSPSSGDGDLVEHDDIIPTATLLAELAQMNSELLERSILKKAREEDYVFLPQYAAQLSEVTIEDRNFFDREDHNRLGYLRRKYPLPPNIMHVMTEGHVEDYFGAWCADEDNPDVFDPDHDWRLIFNVP</sequence>
<evidence type="ECO:0000313" key="2">
    <source>
        <dbReference type="Proteomes" id="UP000203464"/>
    </source>
</evidence>
<dbReference type="EMBL" id="FXYD01000003">
    <property type="protein sequence ID" value="SMX39409.1"/>
    <property type="molecule type" value="Genomic_DNA"/>
</dbReference>
<keyword evidence="2" id="KW-1185">Reference proteome</keyword>
<protein>
    <submittedName>
        <fullName evidence="1">Uncharacterized protein</fullName>
    </submittedName>
</protein>
<reference evidence="2" key="1">
    <citation type="submission" date="2017-05" db="EMBL/GenBank/DDBJ databases">
        <authorList>
            <person name="Rodrigo-Torres L."/>
            <person name="Arahal R. D."/>
            <person name="Lucena T."/>
        </authorList>
    </citation>
    <scope>NUCLEOTIDE SEQUENCE [LARGE SCALE GENOMIC DNA]</scope>
    <source>
        <strain evidence="2">CECT 8868</strain>
    </source>
</reference>
<gene>
    <name evidence="1" type="ORF">OCA8868_01961</name>
</gene>
<accession>A0A238K979</accession>
<name>A0A238K979_9RHOB</name>
<dbReference type="AlphaFoldDB" id="A0A238K979"/>
<proteinExistence type="predicted"/>
<dbReference type="RefSeq" id="WP_093996379.1">
    <property type="nucleotide sequence ID" value="NZ_FXYD01000003.1"/>
</dbReference>
<evidence type="ECO:0000313" key="1">
    <source>
        <dbReference type="EMBL" id="SMX39409.1"/>
    </source>
</evidence>
<dbReference type="Proteomes" id="UP000203464">
    <property type="component" value="Unassembled WGS sequence"/>
</dbReference>
<dbReference type="OrthoDB" id="8454988at2"/>